<evidence type="ECO:0000313" key="3">
    <source>
        <dbReference type="Proteomes" id="UP000178372"/>
    </source>
</evidence>
<dbReference type="AlphaFoldDB" id="A0A1F7GDP2"/>
<keyword evidence="1" id="KW-1133">Transmembrane helix</keyword>
<reference evidence="2 3" key="1">
    <citation type="journal article" date="2016" name="Nat. Commun.">
        <title>Thousands of microbial genomes shed light on interconnected biogeochemical processes in an aquifer system.</title>
        <authorList>
            <person name="Anantharaman K."/>
            <person name="Brown C.T."/>
            <person name="Hug L.A."/>
            <person name="Sharon I."/>
            <person name="Castelle C.J."/>
            <person name="Probst A.J."/>
            <person name="Thomas B.C."/>
            <person name="Singh A."/>
            <person name="Wilkins M.J."/>
            <person name="Karaoz U."/>
            <person name="Brodie E.L."/>
            <person name="Williams K.H."/>
            <person name="Hubbard S.S."/>
            <person name="Banfield J.F."/>
        </authorList>
    </citation>
    <scope>NUCLEOTIDE SEQUENCE [LARGE SCALE GENOMIC DNA]</scope>
</reference>
<keyword evidence="1" id="KW-0812">Transmembrane</keyword>
<evidence type="ECO:0008006" key="4">
    <source>
        <dbReference type="Google" id="ProtNLM"/>
    </source>
</evidence>
<name>A0A1F7GDP2_9BACT</name>
<gene>
    <name evidence="2" type="ORF">A2690_02390</name>
</gene>
<protein>
    <recommendedName>
        <fullName evidence="4">POTRA domain-containing protein</fullName>
    </recommendedName>
</protein>
<dbReference type="Proteomes" id="UP000178372">
    <property type="component" value="Unassembled WGS sequence"/>
</dbReference>
<sequence>MIKKILLRIAKFGSIIFLSVVLSIGVLLAFDYFRIKTVSLNGATSLNNLSSVYRQVIFLVNSDKLQEKLLQKNPSFMSIHIEKKLPHTIIITAIKTKPIAQLQVYDGWYLLSPTAVVITKKRSKTSVLATMSYFTKYPFEAYNVGEKLDAKEIQYATYFLDRIGTIKNLKVDTIAINYLFMIVFKSEDREIWLTTKKNKEEQFGTLKTILRYFNKTGAKFKKIDLRFTKPLVTLE</sequence>
<keyword evidence="1" id="KW-0472">Membrane</keyword>
<organism evidence="2 3">
    <name type="scientific">Candidatus Roizmanbacteria bacterium RIFCSPHIGHO2_01_FULL_39_12b</name>
    <dbReference type="NCBI Taxonomy" id="1802030"/>
    <lineage>
        <taxon>Bacteria</taxon>
        <taxon>Candidatus Roizmaniibacteriota</taxon>
    </lineage>
</organism>
<comment type="caution">
    <text evidence="2">The sequence shown here is derived from an EMBL/GenBank/DDBJ whole genome shotgun (WGS) entry which is preliminary data.</text>
</comment>
<evidence type="ECO:0000256" key="1">
    <source>
        <dbReference type="SAM" id="Phobius"/>
    </source>
</evidence>
<proteinExistence type="predicted"/>
<feature type="transmembrane region" description="Helical" evidence="1">
    <location>
        <begin position="12"/>
        <end position="33"/>
    </location>
</feature>
<evidence type="ECO:0000313" key="2">
    <source>
        <dbReference type="EMBL" id="OGK16997.1"/>
    </source>
</evidence>
<dbReference type="EMBL" id="MFZF01000007">
    <property type="protein sequence ID" value="OGK16997.1"/>
    <property type="molecule type" value="Genomic_DNA"/>
</dbReference>
<accession>A0A1F7GDP2</accession>